<dbReference type="Proteomes" id="UP000536711">
    <property type="component" value="Unassembled WGS sequence"/>
</dbReference>
<evidence type="ECO:0000313" key="2">
    <source>
        <dbReference type="EMBL" id="KAF4432600.1"/>
    </source>
</evidence>
<dbReference type="SUPFAM" id="SSF55729">
    <property type="entry name" value="Acyl-CoA N-acyltransferases (Nat)"/>
    <property type="match status" value="1"/>
</dbReference>
<gene>
    <name evidence="2" type="ORF">FACUT_8363</name>
</gene>
<dbReference type="AlphaFoldDB" id="A0A8H4JJR3"/>
<comment type="caution">
    <text evidence="2">The sequence shown here is derived from an EMBL/GenBank/DDBJ whole genome shotgun (WGS) entry which is preliminary data.</text>
</comment>
<dbReference type="Pfam" id="PF00583">
    <property type="entry name" value="Acetyltransf_1"/>
    <property type="match status" value="1"/>
</dbReference>
<sequence length="842" mass="96302">MHRRFKSWVDAKRYGRHRAPQDPEMPFLPSPRPYALTPSPSQEQITNLAEAVPFFRLPLQLRRKILIHAFGNRMDLVLTHPLPEPLNDERSAYRSTNPADRFHHDAMHLWPYIEGTEVLYGTNTIHISSKPLLTNLSTLISQRSLSLISSLEVVFWLDTAEHQGKAFPNLQQLKKDLLILDTQFPSLLRLHIGLRLDLPIIDDTRTSTKRRPAHVVDMLQSVDTFAKRLCEQRELGQLRDPLLLSIPQSAYKDFQKEARHSDQYYVKKNGVQVWRPLSPEPFALDEEGEITNATANNGYWTWGDYEDRRRFMMWYVPKREKHNVIPEPPTLPNSRQHILTPSPSTEALSQSPQAAPFSQILPPEIRRQILIMAFGDRTVHMDLTYDHPPMPGLATCCDMWGNNRKGLYGCWIGVTGWLLACRQAYAEGVDILYSTNTIHISSATLLADLPAYIVPQRLSAITSLEIIWFLDSDYRSGKNFARENDLNTILMVLDNHFPSLKRLNLALKLGLPKDAPAQLEHLFHVLDDVFIRHLSDRMLEPFAVSISYVTYKGFRQEIVRALGHEGNVFHWQIWRFFGGEYVLPEKPWLTESFETTPGARCNNGYWIYPGETGQNEATMSSLYQYSFSHVSKTDSVHQSAIKYRDLRLKALKASPESFSSTYDIESRFTDAEWMDRLLQDDRENFVCVATPVNAGSSSMAQWVGQVTLRGPVSRKDFTLPEVSGQPMPGGDDEEDRWQMLSLFILPEHQGRKLGQGLCREVIRHLQETQQKARTVVRLMVKPQNTATVHLYKKLGFETVGKCTLAEALVANGDGHLLPEDITDARYSTRSGLIMIYTISKTA</sequence>
<evidence type="ECO:0000259" key="1">
    <source>
        <dbReference type="PROSITE" id="PS51186"/>
    </source>
</evidence>
<dbReference type="PANTHER" id="PTHR38790:SF4">
    <property type="entry name" value="2EXR DOMAIN-CONTAINING PROTEIN"/>
    <property type="match status" value="1"/>
</dbReference>
<dbReference type="InterPro" id="IPR056632">
    <property type="entry name" value="DUF7730"/>
</dbReference>
<dbReference type="OrthoDB" id="41532at2759"/>
<dbReference type="Pfam" id="PF24864">
    <property type="entry name" value="DUF7730"/>
    <property type="match status" value="1"/>
</dbReference>
<proteinExistence type="predicted"/>
<keyword evidence="2" id="KW-0808">Transferase</keyword>
<name>A0A8H4JJR3_9HYPO</name>
<dbReference type="PROSITE" id="PS51186">
    <property type="entry name" value="GNAT"/>
    <property type="match status" value="1"/>
</dbReference>
<keyword evidence="3" id="KW-1185">Reference proteome</keyword>
<dbReference type="Gene3D" id="3.40.630.30">
    <property type="match status" value="1"/>
</dbReference>
<dbReference type="InterPro" id="IPR016181">
    <property type="entry name" value="Acyl_CoA_acyltransferase"/>
</dbReference>
<dbReference type="PANTHER" id="PTHR38790">
    <property type="entry name" value="2EXR DOMAIN-CONTAINING PROTEIN-RELATED"/>
    <property type="match status" value="1"/>
</dbReference>
<reference evidence="2 3" key="1">
    <citation type="submission" date="2020-01" db="EMBL/GenBank/DDBJ databases">
        <title>Identification and distribution of gene clusters putatively required for synthesis of sphingolipid metabolism inhibitors in phylogenetically diverse species of the filamentous fungus Fusarium.</title>
        <authorList>
            <person name="Kim H.-S."/>
            <person name="Busman M."/>
            <person name="Brown D.W."/>
            <person name="Divon H."/>
            <person name="Uhlig S."/>
            <person name="Proctor R.H."/>
        </authorList>
    </citation>
    <scope>NUCLEOTIDE SEQUENCE [LARGE SCALE GENOMIC DNA]</scope>
    <source>
        <strain evidence="2 3">NRRL 13308</strain>
    </source>
</reference>
<dbReference type="InterPro" id="IPR000182">
    <property type="entry name" value="GNAT_dom"/>
</dbReference>
<dbReference type="EMBL" id="JAADJF010000234">
    <property type="protein sequence ID" value="KAF4432600.1"/>
    <property type="molecule type" value="Genomic_DNA"/>
</dbReference>
<dbReference type="GO" id="GO:0016747">
    <property type="term" value="F:acyltransferase activity, transferring groups other than amino-acyl groups"/>
    <property type="evidence" value="ECO:0007669"/>
    <property type="project" value="InterPro"/>
</dbReference>
<feature type="domain" description="N-acetyltransferase" evidence="1">
    <location>
        <begin position="641"/>
        <end position="839"/>
    </location>
</feature>
<dbReference type="CDD" id="cd04301">
    <property type="entry name" value="NAT_SF"/>
    <property type="match status" value="1"/>
</dbReference>
<protein>
    <submittedName>
        <fullName evidence="2">GNAT family acetyltransferase</fullName>
    </submittedName>
</protein>
<evidence type="ECO:0000313" key="3">
    <source>
        <dbReference type="Proteomes" id="UP000536711"/>
    </source>
</evidence>
<accession>A0A8H4JJR3</accession>
<organism evidence="2 3">
    <name type="scientific">Fusarium acutatum</name>
    <dbReference type="NCBI Taxonomy" id="78861"/>
    <lineage>
        <taxon>Eukaryota</taxon>
        <taxon>Fungi</taxon>
        <taxon>Dikarya</taxon>
        <taxon>Ascomycota</taxon>
        <taxon>Pezizomycotina</taxon>
        <taxon>Sordariomycetes</taxon>
        <taxon>Hypocreomycetidae</taxon>
        <taxon>Hypocreales</taxon>
        <taxon>Nectriaceae</taxon>
        <taxon>Fusarium</taxon>
        <taxon>Fusarium fujikuroi species complex</taxon>
    </lineage>
</organism>